<keyword evidence="1" id="KW-0472">Membrane</keyword>
<evidence type="ECO:0000256" key="1">
    <source>
        <dbReference type="SAM" id="Phobius"/>
    </source>
</evidence>
<sequence length="177" mass="20927">MAKTKATATEQADERARQQLYTDAYFEHGHWGLKLWQTLVGLLGWVAVVIPITVTVLSIWSTYDPRVLRIWSYQEGVFEFKFIGILLLFSFVLTSLFAVTMTIIQNRKRDRVVEQWPTYNPINQKRRQKALAKFMDNRFGDAESRENTRYYEVKPEQNLDTDEIQKLYDEHDINDLD</sequence>
<organism evidence="2 3">
    <name type="scientific">Lactiplantibacillus dongliensis</name>
    <dbReference type="NCBI Taxonomy" id="2559919"/>
    <lineage>
        <taxon>Bacteria</taxon>
        <taxon>Bacillati</taxon>
        <taxon>Bacillota</taxon>
        <taxon>Bacilli</taxon>
        <taxon>Lactobacillales</taxon>
        <taxon>Lactobacillaceae</taxon>
        <taxon>Lactiplantibacillus</taxon>
    </lineage>
</organism>
<dbReference type="Proteomes" id="UP001596253">
    <property type="component" value="Unassembled WGS sequence"/>
</dbReference>
<dbReference type="EMBL" id="JBHSSD010000057">
    <property type="protein sequence ID" value="MFC6165732.1"/>
    <property type="molecule type" value="Genomic_DNA"/>
</dbReference>
<evidence type="ECO:0008006" key="4">
    <source>
        <dbReference type="Google" id="ProtNLM"/>
    </source>
</evidence>
<feature type="transmembrane region" description="Helical" evidence="1">
    <location>
        <begin position="39"/>
        <end position="60"/>
    </location>
</feature>
<keyword evidence="1" id="KW-0812">Transmembrane</keyword>
<gene>
    <name evidence="2" type="ORF">ACFP3T_13765</name>
</gene>
<feature type="transmembrane region" description="Helical" evidence="1">
    <location>
        <begin position="80"/>
        <end position="104"/>
    </location>
</feature>
<proteinExistence type="predicted"/>
<protein>
    <recommendedName>
        <fullName evidence="4">Integral membrane protein</fullName>
    </recommendedName>
</protein>
<comment type="caution">
    <text evidence="2">The sequence shown here is derived from an EMBL/GenBank/DDBJ whole genome shotgun (WGS) entry which is preliminary data.</text>
</comment>
<keyword evidence="1" id="KW-1133">Transmembrane helix</keyword>
<name>A0ABW1RC60_9LACO</name>
<evidence type="ECO:0000313" key="2">
    <source>
        <dbReference type="EMBL" id="MFC6165732.1"/>
    </source>
</evidence>
<keyword evidence="3" id="KW-1185">Reference proteome</keyword>
<evidence type="ECO:0000313" key="3">
    <source>
        <dbReference type="Proteomes" id="UP001596253"/>
    </source>
</evidence>
<dbReference type="RefSeq" id="WP_137639922.1">
    <property type="nucleotide sequence ID" value="NZ_BJDK01000011.1"/>
</dbReference>
<accession>A0ABW1RC60</accession>
<reference evidence="3" key="1">
    <citation type="journal article" date="2019" name="Int. J. Syst. Evol. Microbiol.">
        <title>The Global Catalogue of Microorganisms (GCM) 10K type strain sequencing project: providing services to taxonomists for standard genome sequencing and annotation.</title>
        <authorList>
            <consortium name="The Broad Institute Genomics Platform"/>
            <consortium name="The Broad Institute Genome Sequencing Center for Infectious Disease"/>
            <person name="Wu L."/>
            <person name="Ma J."/>
        </authorList>
    </citation>
    <scope>NUCLEOTIDE SEQUENCE [LARGE SCALE GENOMIC DNA]</scope>
    <source>
        <strain evidence="3">CCM 8932</strain>
    </source>
</reference>